<accession>A0ABU9GKT3</accession>
<feature type="non-terminal residue" evidence="1">
    <location>
        <position position="73"/>
    </location>
</feature>
<evidence type="ECO:0000313" key="2">
    <source>
        <dbReference type="Proteomes" id="UP001378242"/>
    </source>
</evidence>
<sequence>HVGVGFNTIRLYYLSQAPGPLGAVLGEGTNIPWGERVLDASRTDSRRRMHSAHLDKRLQVSPFMPMGMRYHWR</sequence>
<gene>
    <name evidence="1" type="ORF">V6243_18110</name>
</gene>
<organism evidence="1 2">
    <name type="scientific">Cobetia marina</name>
    <name type="common">Deleya marina</name>
    <dbReference type="NCBI Taxonomy" id="28258"/>
    <lineage>
        <taxon>Bacteria</taxon>
        <taxon>Pseudomonadati</taxon>
        <taxon>Pseudomonadota</taxon>
        <taxon>Gammaproteobacteria</taxon>
        <taxon>Oceanospirillales</taxon>
        <taxon>Halomonadaceae</taxon>
        <taxon>Cobetia</taxon>
    </lineage>
</organism>
<dbReference type="EMBL" id="JBAKAP010000137">
    <property type="protein sequence ID" value="MEL0618733.1"/>
    <property type="molecule type" value="Genomic_DNA"/>
</dbReference>
<feature type="non-terminal residue" evidence="1">
    <location>
        <position position="1"/>
    </location>
</feature>
<name>A0ABU9GKT3_COBMA</name>
<dbReference type="InterPro" id="IPR010775">
    <property type="entry name" value="DUF1365"/>
</dbReference>
<keyword evidence="2" id="KW-1185">Reference proteome</keyword>
<evidence type="ECO:0000313" key="1">
    <source>
        <dbReference type="EMBL" id="MEL0618733.1"/>
    </source>
</evidence>
<dbReference type="Proteomes" id="UP001378242">
    <property type="component" value="Unassembled WGS sequence"/>
</dbReference>
<protein>
    <submittedName>
        <fullName evidence="1">DUF1365 family protein</fullName>
    </submittedName>
</protein>
<dbReference type="Pfam" id="PF07103">
    <property type="entry name" value="DUF1365"/>
    <property type="match status" value="1"/>
</dbReference>
<comment type="caution">
    <text evidence="1">The sequence shown here is derived from an EMBL/GenBank/DDBJ whole genome shotgun (WGS) entry which is preliminary data.</text>
</comment>
<reference evidence="1 2" key="1">
    <citation type="submission" date="2024-02" db="EMBL/GenBank/DDBJ databases">
        <title>Bacteria isolated from the canopy kelp, Nereocystis luetkeana.</title>
        <authorList>
            <person name="Pfister C.A."/>
            <person name="Younker I.T."/>
            <person name="Light S.H."/>
        </authorList>
    </citation>
    <scope>NUCLEOTIDE SEQUENCE [LARGE SCALE GENOMIC DNA]</scope>
    <source>
        <strain evidence="1 2">TI.5.07</strain>
    </source>
</reference>
<dbReference type="RefSeq" id="WP_341543011.1">
    <property type="nucleotide sequence ID" value="NZ_JBAKAP010000137.1"/>
</dbReference>
<proteinExistence type="predicted"/>